<keyword evidence="2" id="KW-1133">Transmembrane helix</keyword>
<feature type="transmembrane region" description="Helical" evidence="2">
    <location>
        <begin position="71"/>
        <end position="89"/>
    </location>
</feature>
<dbReference type="EMBL" id="SRMF01000001">
    <property type="protein sequence ID" value="TGG96039.1"/>
    <property type="molecule type" value="Genomic_DNA"/>
</dbReference>
<reference evidence="3 4" key="1">
    <citation type="submission" date="2019-04" db="EMBL/GenBank/DDBJ databases">
        <title>Natronospirillum operosus gen. nov., sp. nov., a haloalkaliphilic satellite isolated from decaying biomass of laboratory culture of cyanobacterium Geitlerinema sp. and proposal of Natronospirillaceae fam. nov. and Saccharospirillaceae fam. nov.</title>
        <authorList>
            <person name="Kevbrin V."/>
            <person name="Boltyanskaya Y."/>
            <person name="Koziaeva V."/>
            <person name="Grouzdev D.S."/>
            <person name="Park M."/>
            <person name="Cho J."/>
        </authorList>
    </citation>
    <scope>NUCLEOTIDE SEQUENCE [LARGE SCALE GENOMIC DNA]</scope>
    <source>
        <strain evidence="3 4">G-116</strain>
    </source>
</reference>
<dbReference type="OrthoDB" id="9813804at2"/>
<dbReference type="PANTHER" id="PTHR34703">
    <property type="entry name" value="ANTIPORTER SUBUNIT MNHG2-RELATED"/>
    <property type="match status" value="1"/>
</dbReference>
<protein>
    <submittedName>
        <fullName evidence="3">Na+/H+ antiporter subunit G</fullName>
    </submittedName>
</protein>
<name>A0A4Z0WBH2_9GAMM</name>
<gene>
    <name evidence="3" type="ORF">E4656_00900</name>
</gene>
<feature type="transmembrane region" description="Helical" evidence="2">
    <location>
        <begin position="39"/>
        <end position="59"/>
    </location>
</feature>
<dbReference type="NCBIfam" id="NF009316">
    <property type="entry name" value="PRK12674.1-5"/>
    <property type="match status" value="1"/>
</dbReference>
<keyword evidence="2" id="KW-0812">Transmembrane</keyword>
<evidence type="ECO:0000256" key="2">
    <source>
        <dbReference type="SAM" id="Phobius"/>
    </source>
</evidence>
<feature type="transmembrane region" description="Helical" evidence="2">
    <location>
        <begin position="6"/>
        <end position="27"/>
    </location>
</feature>
<dbReference type="PANTHER" id="PTHR34703:SF1">
    <property type="entry name" value="ANTIPORTER SUBUNIT MNHG2-RELATED"/>
    <property type="match status" value="1"/>
</dbReference>
<evidence type="ECO:0000256" key="1">
    <source>
        <dbReference type="SAM" id="MobiDB-lite"/>
    </source>
</evidence>
<dbReference type="AlphaFoldDB" id="A0A4Z0WBH2"/>
<accession>A0A4Z0WBH2</accession>
<dbReference type="GO" id="GO:0015385">
    <property type="term" value="F:sodium:proton antiporter activity"/>
    <property type="evidence" value="ECO:0007669"/>
    <property type="project" value="TreeGrafter"/>
</dbReference>
<feature type="compositionally biased region" description="Polar residues" evidence="1">
    <location>
        <begin position="110"/>
        <end position="126"/>
    </location>
</feature>
<sequence>MPFLVELLVSALILAGAGFAVIGALGLARMPDFYMRVHLPTAGTTLGVGCTLSASVIYFSFSLQTLSVHEFLISMFLFITAPVSSHMMAKVALHTGVKFVDHTQGRPWPSRTQRPSRDNSQILSDWQTRDRKETE</sequence>
<evidence type="ECO:0000313" key="3">
    <source>
        <dbReference type="EMBL" id="TGG96039.1"/>
    </source>
</evidence>
<dbReference type="NCBIfam" id="TIGR01300">
    <property type="entry name" value="CPA3_mnhG_phaG"/>
    <property type="match status" value="1"/>
</dbReference>
<keyword evidence="2" id="KW-0472">Membrane</keyword>
<dbReference type="InterPro" id="IPR005133">
    <property type="entry name" value="PhaG_MnhG_YufB"/>
</dbReference>
<comment type="caution">
    <text evidence="3">The sequence shown here is derived from an EMBL/GenBank/DDBJ whole genome shotgun (WGS) entry which is preliminary data.</text>
</comment>
<keyword evidence="4" id="KW-1185">Reference proteome</keyword>
<dbReference type="Proteomes" id="UP000297475">
    <property type="component" value="Unassembled WGS sequence"/>
</dbReference>
<proteinExistence type="predicted"/>
<evidence type="ECO:0000313" key="4">
    <source>
        <dbReference type="Proteomes" id="UP000297475"/>
    </source>
</evidence>
<feature type="region of interest" description="Disordered" evidence="1">
    <location>
        <begin position="104"/>
        <end position="135"/>
    </location>
</feature>
<organism evidence="3 4">
    <name type="scientific">Natronospirillum operosum</name>
    <dbReference type="NCBI Taxonomy" id="2759953"/>
    <lineage>
        <taxon>Bacteria</taxon>
        <taxon>Pseudomonadati</taxon>
        <taxon>Pseudomonadota</taxon>
        <taxon>Gammaproteobacteria</taxon>
        <taxon>Oceanospirillales</taxon>
        <taxon>Natronospirillaceae</taxon>
        <taxon>Natronospirillum</taxon>
    </lineage>
</organism>
<dbReference type="Pfam" id="PF03334">
    <property type="entry name" value="PhaG_MnhG_YufB"/>
    <property type="match status" value="1"/>
</dbReference>